<accession>A0A8J2NTS7</accession>
<evidence type="ECO:0000313" key="3">
    <source>
        <dbReference type="Proteomes" id="UP000708208"/>
    </source>
</evidence>
<proteinExistence type="predicted"/>
<dbReference type="Proteomes" id="UP000708208">
    <property type="component" value="Unassembled WGS sequence"/>
</dbReference>
<sequence>MKTLLIFGLAILSIFTVVKGMETKLVGLCLNRQEIQQGDIQDEGPGQVPDIYDLIELTIQRAQRVVERLKFLQECRSQYMDGGE</sequence>
<keyword evidence="1" id="KW-0732">Signal</keyword>
<feature type="chain" id="PRO_5035311695" evidence="1">
    <location>
        <begin position="21"/>
        <end position="84"/>
    </location>
</feature>
<evidence type="ECO:0000256" key="1">
    <source>
        <dbReference type="SAM" id="SignalP"/>
    </source>
</evidence>
<keyword evidence="3" id="KW-1185">Reference proteome</keyword>
<name>A0A8J2NTS7_9HEXA</name>
<dbReference type="AlphaFoldDB" id="A0A8J2NTS7"/>
<feature type="signal peptide" evidence="1">
    <location>
        <begin position="1"/>
        <end position="20"/>
    </location>
</feature>
<gene>
    <name evidence="2" type="ORF">AFUS01_LOCUS7475</name>
</gene>
<evidence type="ECO:0000313" key="2">
    <source>
        <dbReference type="EMBL" id="CAG7718052.1"/>
    </source>
</evidence>
<protein>
    <submittedName>
        <fullName evidence="2">Uncharacterized protein</fullName>
    </submittedName>
</protein>
<dbReference type="EMBL" id="CAJVCH010050499">
    <property type="protein sequence ID" value="CAG7718052.1"/>
    <property type="molecule type" value="Genomic_DNA"/>
</dbReference>
<organism evidence="2 3">
    <name type="scientific">Allacma fusca</name>
    <dbReference type="NCBI Taxonomy" id="39272"/>
    <lineage>
        <taxon>Eukaryota</taxon>
        <taxon>Metazoa</taxon>
        <taxon>Ecdysozoa</taxon>
        <taxon>Arthropoda</taxon>
        <taxon>Hexapoda</taxon>
        <taxon>Collembola</taxon>
        <taxon>Symphypleona</taxon>
        <taxon>Sminthuridae</taxon>
        <taxon>Allacma</taxon>
    </lineage>
</organism>
<reference evidence="2" key="1">
    <citation type="submission" date="2021-06" db="EMBL/GenBank/DDBJ databases">
        <authorList>
            <person name="Hodson N. C."/>
            <person name="Mongue J. A."/>
            <person name="Jaron S. K."/>
        </authorList>
    </citation>
    <scope>NUCLEOTIDE SEQUENCE</scope>
</reference>
<comment type="caution">
    <text evidence="2">The sequence shown here is derived from an EMBL/GenBank/DDBJ whole genome shotgun (WGS) entry which is preliminary data.</text>
</comment>